<dbReference type="PROSITE" id="PS50932">
    <property type="entry name" value="HTH_LACI_2"/>
    <property type="match status" value="1"/>
</dbReference>
<accession>A0ABU0J2U0</accession>
<keyword evidence="2" id="KW-0238">DNA-binding</keyword>
<dbReference type="RefSeq" id="WP_307269966.1">
    <property type="nucleotide sequence ID" value="NZ_JAUSVX010000002.1"/>
</dbReference>
<keyword evidence="6" id="KW-1185">Reference proteome</keyword>
<evidence type="ECO:0000256" key="1">
    <source>
        <dbReference type="ARBA" id="ARBA00023015"/>
    </source>
</evidence>
<dbReference type="EMBL" id="JAUSVX010000002">
    <property type="protein sequence ID" value="MDQ0468575.1"/>
    <property type="molecule type" value="Genomic_DNA"/>
</dbReference>
<evidence type="ECO:0000313" key="6">
    <source>
        <dbReference type="Proteomes" id="UP001242480"/>
    </source>
</evidence>
<gene>
    <name evidence="5" type="ORF">QO011_001575</name>
</gene>
<dbReference type="CDD" id="cd01392">
    <property type="entry name" value="HTH_LacI"/>
    <property type="match status" value="1"/>
</dbReference>
<dbReference type="Pfam" id="PF13407">
    <property type="entry name" value="Peripla_BP_4"/>
    <property type="match status" value="1"/>
</dbReference>
<dbReference type="SUPFAM" id="SSF47413">
    <property type="entry name" value="lambda repressor-like DNA-binding domains"/>
    <property type="match status" value="1"/>
</dbReference>
<dbReference type="Gene3D" id="3.40.50.2300">
    <property type="match status" value="2"/>
</dbReference>
<dbReference type="InterPro" id="IPR000843">
    <property type="entry name" value="HTH_LacI"/>
</dbReference>
<keyword evidence="3" id="KW-0804">Transcription</keyword>
<dbReference type="SUPFAM" id="SSF53822">
    <property type="entry name" value="Periplasmic binding protein-like I"/>
    <property type="match status" value="1"/>
</dbReference>
<name>A0ABU0J2U0_9HYPH</name>
<dbReference type="SMART" id="SM00354">
    <property type="entry name" value="HTH_LACI"/>
    <property type="match status" value="1"/>
</dbReference>
<dbReference type="PANTHER" id="PTHR30146">
    <property type="entry name" value="LACI-RELATED TRANSCRIPTIONAL REPRESSOR"/>
    <property type="match status" value="1"/>
</dbReference>
<dbReference type="PANTHER" id="PTHR30146:SF152">
    <property type="entry name" value="TRANSCRIPTIONAL REGULATORY PROTEIN"/>
    <property type="match status" value="1"/>
</dbReference>
<protein>
    <submittedName>
        <fullName evidence="5">LacI family transcriptional regulator</fullName>
    </submittedName>
</protein>
<dbReference type="InterPro" id="IPR010982">
    <property type="entry name" value="Lambda_DNA-bd_dom_sf"/>
</dbReference>
<dbReference type="PROSITE" id="PS00356">
    <property type="entry name" value="HTH_LACI_1"/>
    <property type="match status" value="1"/>
</dbReference>
<dbReference type="Pfam" id="PF00356">
    <property type="entry name" value="LacI"/>
    <property type="match status" value="1"/>
</dbReference>
<dbReference type="InterPro" id="IPR028082">
    <property type="entry name" value="Peripla_BP_I"/>
</dbReference>
<dbReference type="Gene3D" id="1.10.260.40">
    <property type="entry name" value="lambda repressor-like DNA-binding domains"/>
    <property type="match status" value="1"/>
</dbReference>
<evidence type="ECO:0000259" key="4">
    <source>
        <dbReference type="PROSITE" id="PS50932"/>
    </source>
</evidence>
<evidence type="ECO:0000256" key="2">
    <source>
        <dbReference type="ARBA" id="ARBA00023125"/>
    </source>
</evidence>
<keyword evidence="1" id="KW-0805">Transcription regulation</keyword>
<organism evidence="5 6">
    <name type="scientific">Labrys wisconsinensis</name>
    <dbReference type="NCBI Taxonomy" id="425677"/>
    <lineage>
        <taxon>Bacteria</taxon>
        <taxon>Pseudomonadati</taxon>
        <taxon>Pseudomonadota</taxon>
        <taxon>Alphaproteobacteria</taxon>
        <taxon>Hyphomicrobiales</taxon>
        <taxon>Xanthobacteraceae</taxon>
        <taxon>Labrys</taxon>
    </lineage>
</organism>
<proteinExistence type="predicted"/>
<evidence type="ECO:0000313" key="5">
    <source>
        <dbReference type="EMBL" id="MDQ0468575.1"/>
    </source>
</evidence>
<comment type="caution">
    <text evidence="5">The sequence shown here is derived from an EMBL/GenBank/DDBJ whole genome shotgun (WGS) entry which is preliminary data.</text>
</comment>
<sequence length="335" mass="37199">MKTARLSDIAREAEVGTATVERVLNSRGNVRPETVERVVLAARKLGYDRRLPERYRGIIRIEVIMMRPDTPFFERLNHAFARIAASLDASILVHRTFLDENDPLGVARHIANPGFRRSGLIIVAPDHPEVKARLREARAAGVTVVPIVSRIGEEGPFVGIDNYAAGRTAAYYMANLLKPRPGRLVALCHSGAYQVHKERIRGFSDYLAEHPDPAQPFALVMFGLDEQLRSAELFEDTLKAFPDVIGIYNAGGANAGVAAVLERSGRGRPILWIGHELTEDSRAWLKSGLMDIVLDQAPEIQARRAIDTVLRRIGFIEVEVSTEPVRFLTINAENL</sequence>
<reference evidence="5 6" key="1">
    <citation type="submission" date="2023-07" db="EMBL/GenBank/DDBJ databases">
        <title>Genomic Encyclopedia of Type Strains, Phase IV (KMG-IV): sequencing the most valuable type-strain genomes for metagenomic binning, comparative biology and taxonomic classification.</title>
        <authorList>
            <person name="Goeker M."/>
        </authorList>
    </citation>
    <scope>NUCLEOTIDE SEQUENCE [LARGE SCALE GENOMIC DNA]</scope>
    <source>
        <strain evidence="5 6">DSM 19619</strain>
    </source>
</reference>
<dbReference type="InterPro" id="IPR025997">
    <property type="entry name" value="SBP_2_dom"/>
</dbReference>
<feature type="domain" description="HTH lacI-type" evidence="4">
    <location>
        <begin position="4"/>
        <end position="47"/>
    </location>
</feature>
<evidence type="ECO:0000256" key="3">
    <source>
        <dbReference type="ARBA" id="ARBA00023163"/>
    </source>
</evidence>
<dbReference type="Proteomes" id="UP001242480">
    <property type="component" value="Unassembled WGS sequence"/>
</dbReference>
<dbReference type="CDD" id="cd06307">
    <property type="entry name" value="PBP1_sugar_binding"/>
    <property type="match status" value="1"/>
</dbReference>